<reference evidence="2 3" key="1">
    <citation type="submission" date="2023-08" db="EMBL/GenBank/DDBJ databases">
        <title>Helicovermis profunda gen. nov., sp. nov., a novel mesophilic, fermentative bacterium within the Bacillota from a deep-sea hydrothermal vent chimney.</title>
        <authorList>
            <person name="Miyazaki U."/>
            <person name="Mizutani D."/>
            <person name="Hashimoto Y."/>
            <person name="Tame A."/>
            <person name="Sawayama S."/>
            <person name="Miyazaki J."/>
            <person name="Takai K."/>
            <person name="Nakagawa S."/>
        </authorList>
    </citation>
    <scope>NUCLEOTIDE SEQUENCE [LARGE SCALE GENOMIC DNA]</scope>
    <source>
        <strain evidence="2 3">S502</strain>
    </source>
</reference>
<evidence type="ECO:0000313" key="2">
    <source>
        <dbReference type="EMBL" id="BEP28530.1"/>
    </source>
</evidence>
<gene>
    <name evidence="2" type="ORF">HLPR_08610</name>
</gene>
<evidence type="ECO:0000313" key="3">
    <source>
        <dbReference type="Proteomes" id="UP001321786"/>
    </source>
</evidence>
<evidence type="ECO:0000256" key="1">
    <source>
        <dbReference type="SAM" id="Phobius"/>
    </source>
</evidence>
<dbReference type="RefSeq" id="WP_338536845.1">
    <property type="nucleotide sequence ID" value="NZ_AP028654.1"/>
</dbReference>
<sequence>MDNKSLIIIAVITIVVAVVAIAIYYYKKRNLTKLFEQIYVSARQIPKQKKKSFLLLMFMETMSASLKKSKTTPNMNKLNNPKYLEIQLVKMSKILKDSSDIKNVKNKKTKQSLRLLNDYLKWEDTNRNIAS</sequence>
<dbReference type="AlphaFoldDB" id="A0AAU9E3M9"/>
<keyword evidence="1" id="KW-1133">Transmembrane helix</keyword>
<organism evidence="2 3">
    <name type="scientific">Helicovermis profundi</name>
    <dbReference type="NCBI Taxonomy" id="3065157"/>
    <lineage>
        <taxon>Bacteria</taxon>
        <taxon>Bacillati</taxon>
        <taxon>Bacillota</taxon>
        <taxon>Clostridia</taxon>
        <taxon>Helicovermis</taxon>
    </lineage>
</organism>
<dbReference type="EMBL" id="AP028654">
    <property type="protein sequence ID" value="BEP28530.1"/>
    <property type="molecule type" value="Genomic_DNA"/>
</dbReference>
<feature type="transmembrane region" description="Helical" evidence="1">
    <location>
        <begin position="6"/>
        <end position="26"/>
    </location>
</feature>
<keyword evidence="1" id="KW-0472">Membrane</keyword>
<dbReference type="Proteomes" id="UP001321786">
    <property type="component" value="Chromosome"/>
</dbReference>
<name>A0AAU9E3M9_9FIRM</name>
<accession>A0AAU9E3M9</accession>
<keyword evidence="3" id="KW-1185">Reference proteome</keyword>
<protein>
    <submittedName>
        <fullName evidence="2">Uncharacterized protein</fullName>
    </submittedName>
</protein>
<keyword evidence="1" id="KW-0812">Transmembrane</keyword>
<proteinExistence type="predicted"/>
<dbReference type="KEGG" id="hprf:HLPR_08610"/>